<dbReference type="InterPro" id="IPR003018">
    <property type="entry name" value="GAF"/>
</dbReference>
<dbReference type="InterPro" id="IPR004358">
    <property type="entry name" value="Sig_transdc_His_kin-like_C"/>
</dbReference>
<sequence>MIENTFGINILPENETARLEALQRYRITDTPSEDSFDGIARLATQIFNVPISLLSLVDAESVFFKANIGMGKAKEANRGKSLCALAVLDHEVTVFEDALKEPCLMANPNVIGDFGLRFYAGAPLITHDGFLIGTLCIIDQKTRDFSQSDRKILEGLAATAMEQIELRRSSIDTIDELKKANLQLSHIELDLKSAIEELATINEEMEATNEELNAANENVSRSYDLTVTLNKNLQNSELRLKSFISKAPIAFGILTGKDLNIEVANDMILKVWGKEKKVIGKPLAEALPELIGQPYIPILENVFETGETYLGDTANVKIETDGILKDCYFDFIYEPLKSEEGRTVAIIVIANEVTDRIFKKNELENFNQQMEIALHAGQLGSYNLDLTTGEINSSAQCKANYGLPNDFKFTFDKLMQIVVPEYRDSIKEKINQSVENHSAFHAEYLVKWPDESLHWINASGLPSFNAEGIATHMIGVTVDITKRKNYETQKDDFLSIASHELKTPITSLKASIQLLTRLKDRPTHEMIPKLIDQSAKSLEKLSALVDELLNLNRLSGGQLELTKETFTVSEMLDTCCNDIRIAGKHQLILKGDLEAAVFADIQRIDQVVVNFVNNAVKYAPTSEEIHLIVEKLDDRIKVTVRDFGEGIDPEIQPFLFDRYYRANHNGKKYSGLGLGLYISSEIIKRHEGEIGVESTVGEGSSFWFSLPFQDKALLN</sequence>
<feature type="domain" description="Histidine kinase" evidence="8">
    <location>
        <begin position="496"/>
        <end position="710"/>
    </location>
</feature>
<keyword evidence="10" id="KW-0067">ATP-binding</keyword>
<dbReference type="Gene3D" id="2.10.70.100">
    <property type="match status" value="1"/>
</dbReference>
<dbReference type="InterPro" id="IPR003594">
    <property type="entry name" value="HATPase_dom"/>
</dbReference>
<dbReference type="SMART" id="SM00387">
    <property type="entry name" value="HATPase_c"/>
    <property type="match status" value="1"/>
</dbReference>
<dbReference type="InterPro" id="IPR029016">
    <property type="entry name" value="GAF-like_dom_sf"/>
</dbReference>
<evidence type="ECO:0000256" key="3">
    <source>
        <dbReference type="ARBA" id="ARBA00022553"/>
    </source>
</evidence>
<dbReference type="Pfam" id="PF08448">
    <property type="entry name" value="PAS_4"/>
    <property type="match status" value="1"/>
</dbReference>
<dbReference type="PROSITE" id="PS50113">
    <property type="entry name" value="PAC"/>
    <property type="match status" value="1"/>
</dbReference>
<dbReference type="Gene3D" id="3.30.565.10">
    <property type="entry name" value="Histidine kinase-like ATPase, C-terminal domain"/>
    <property type="match status" value="1"/>
</dbReference>
<dbReference type="InterPro" id="IPR050736">
    <property type="entry name" value="Sensor_HK_Regulatory"/>
</dbReference>
<dbReference type="SUPFAM" id="SSF55785">
    <property type="entry name" value="PYP-like sensor domain (PAS domain)"/>
    <property type="match status" value="2"/>
</dbReference>
<evidence type="ECO:0000256" key="4">
    <source>
        <dbReference type="ARBA" id="ARBA00022679"/>
    </source>
</evidence>
<dbReference type="Gene3D" id="1.10.287.130">
    <property type="match status" value="1"/>
</dbReference>
<dbReference type="PROSITE" id="PS50109">
    <property type="entry name" value="HIS_KIN"/>
    <property type="match status" value="1"/>
</dbReference>
<dbReference type="EC" id="2.7.13.3" evidence="2"/>
<dbReference type="InterPro" id="IPR036097">
    <property type="entry name" value="HisK_dim/P_sf"/>
</dbReference>
<dbReference type="PRINTS" id="PR00344">
    <property type="entry name" value="BCTRLSENSOR"/>
</dbReference>
<accession>A0ABT3HWL6</accession>
<dbReference type="InterPro" id="IPR013656">
    <property type="entry name" value="PAS_4"/>
</dbReference>
<dbReference type="EMBL" id="JAPDHW010000003">
    <property type="protein sequence ID" value="MCW3168182.1"/>
    <property type="molecule type" value="Genomic_DNA"/>
</dbReference>
<dbReference type="SUPFAM" id="SSF47384">
    <property type="entry name" value="Homodimeric domain of signal transducing histidine kinase"/>
    <property type="match status" value="1"/>
</dbReference>
<dbReference type="SMART" id="SM00388">
    <property type="entry name" value="HisKA"/>
    <property type="match status" value="1"/>
</dbReference>
<gene>
    <name evidence="10" type="ORF">OMO38_06555</name>
</gene>
<keyword evidence="5" id="KW-0418">Kinase</keyword>
<name>A0ABT3HWL6_9FLAO</name>
<dbReference type="Pfam" id="PF02518">
    <property type="entry name" value="HATPase_c"/>
    <property type="match status" value="1"/>
</dbReference>
<dbReference type="RefSeq" id="WP_264749406.1">
    <property type="nucleotide sequence ID" value="NZ_JAPDHW010000003.1"/>
</dbReference>
<dbReference type="InterPro" id="IPR003661">
    <property type="entry name" value="HisK_dim/P_dom"/>
</dbReference>
<dbReference type="Pfam" id="PF00512">
    <property type="entry name" value="HisKA"/>
    <property type="match status" value="1"/>
</dbReference>
<protein>
    <recommendedName>
        <fullName evidence="2">histidine kinase</fullName>
        <ecNumber evidence="2">2.7.13.3</ecNumber>
    </recommendedName>
</protein>
<organism evidence="10 11">
    <name type="scientific">Chryseobacterium kimseyorum</name>
    <dbReference type="NCBI Taxonomy" id="2984028"/>
    <lineage>
        <taxon>Bacteria</taxon>
        <taxon>Pseudomonadati</taxon>
        <taxon>Bacteroidota</taxon>
        <taxon>Flavobacteriia</taxon>
        <taxon>Flavobacteriales</taxon>
        <taxon>Weeksellaceae</taxon>
        <taxon>Chryseobacterium group</taxon>
        <taxon>Chryseobacterium</taxon>
    </lineage>
</organism>
<feature type="coiled-coil region" evidence="7">
    <location>
        <begin position="177"/>
        <end position="222"/>
    </location>
</feature>
<dbReference type="Proteomes" id="UP001163731">
    <property type="component" value="Unassembled WGS sequence"/>
</dbReference>
<evidence type="ECO:0000256" key="5">
    <source>
        <dbReference type="ARBA" id="ARBA00022777"/>
    </source>
</evidence>
<evidence type="ECO:0000256" key="7">
    <source>
        <dbReference type="SAM" id="Coils"/>
    </source>
</evidence>
<evidence type="ECO:0000256" key="2">
    <source>
        <dbReference type="ARBA" id="ARBA00012438"/>
    </source>
</evidence>
<evidence type="ECO:0000313" key="11">
    <source>
        <dbReference type="Proteomes" id="UP001163731"/>
    </source>
</evidence>
<comment type="caution">
    <text evidence="10">The sequence shown here is derived from an EMBL/GenBank/DDBJ whole genome shotgun (WGS) entry which is preliminary data.</text>
</comment>
<dbReference type="PANTHER" id="PTHR43711">
    <property type="entry name" value="TWO-COMPONENT HISTIDINE KINASE"/>
    <property type="match status" value="1"/>
</dbReference>
<dbReference type="SMART" id="SM00065">
    <property type="entry name" value="GAF"/>
    <property type="match status" value="1"/>
</dbReference>
<evidence type="ECO:0000259" key="9">
    <source>
        <dbReference type="PROSITE" id="PS50113"/>
    </source>
</evidence>
<evidence type="ECO:0000259" key="8">
    <source>
        <dbReference type="PROSITE" id="PS50109"/>
    </source>
</evidence>
<dbReference type="InterPro" id="IPR005467">
    <property type="entry name" value="His_kinase_dom"/>
</dbReference>
<dbReference type="InterPro" id="IPR035965">
    <property type="entry name" value="PAS-like_dom_sf"/>
</dbReference>
<dbReference type="InterPro" id="IPR000700">
    <property type="entry name" value="PAS-assoc_C"/>
</dbReference>
<dbReference type="SUPFAM" id="SSF55874">
    <property type="entry name" value="ATPase domain of HSP90 chaperone/DNA topoisomerase II/histidine kinase"/>
    <property type="match status" value="1"/>
</dbReference>
<evidence type="ECO:0000256" key="6">
    <source>
        <dbReference type="ARBA" id="ARBA00023012"/>
    </source>
</evidence>
<dbReference type="PANTHER" id="PTHR43711:SF31">
    <property type="entry name" value="HISTIDINE KINASE"/>
    <property type="match status" value="1"/>
</dbReference>
<keyword evidence="10" id="KW-0547">Nucleotide-binding</keyword>
<evidence type="ECO:0000313" key="10">
    <source>
        <dbReference type="EMBL" id="MCW3168182.1"/>
    </source>
</evidence>
<dbReference type="InterPro" id="IPR036890">
    <property type="entry name" value="HATPase_C_sf"/>
</dbReference>
<dbReference type="InterPro" id="IPR013655">
    <property type="entry name" value="PAS_fold_3"/>
</dbReference>
<dbReference type="SUPFAM" id="SSF55781">
    <property type="entry name" value="GAF domain-like"/>
    <property type="match status" value="1"/>
</dbReference>
<keyword evidence="11" id="KW-1185">Reference proteome</keyword>
<keyword evidence="7" id="KW-0175">Coiled coil</keyword>
<proteinExistence type="predicted"/>
<dbReference type="CDD" id="cd00082">
    <property type="entry name" value="HisKA"/>
    <property type="match status" value="1"/>
</dbReference>
<keyword evidence="6" id="KW-0902">Two-component regulatory system</keyword>
<dbReference type="Gene3D" id="3.30.450.40">
    <property type="match status" value="1"/>
</dbReference>
<dbReference type="GO" id="GO:0005524">
    <property type="term" value="F:ATP binding"/>
    <property type="evidence" value="ECO:0007669"/>
    <property type="project" value="UniProtKB-KW"/>
</dbReference>
<dbReference type="Gene3D" id="3.30.450.20">
    <property type="entry name" value="PAS domain"/>
    <property type="match status" value="2"/>
</dbReference>
<reference evidence="10" key="1">
    <citation type="submission" date="2022-10" db="EMBL/GenBank/DDBJ databases">
        <title>Chryseobacterium babae sp. nov. isolated from the gut of the beetle Oryctes rhinoceros, and Chryseobacterium kimseyorum sp. nov., isolated from a stick insect rearing cage.</title>
        <authorList>
            <person name="Shelomi M."/>
            <person name="Han C.-J."/>
            <person name="Chen W.-M."/>
            <person name="Chen H.-K."/>
            <person name="Liaw S.-J."/>
            <person name="Muhle E."/>
            <person name="Clermont D."/>
        </authorList>
    </citation>
    <scope>NUCLEOTIDE SEQUENCE</scope>
    <source>
        <strain evidence="10">09-1422</strain>
    </source>
</reference>
<keyword evidence="3" id="KW-0597">Phosphoprotein</keyword>
<dbReference type="Pfam" id="PF08447">
    <property type="entry name" value="PAS_3"/>
    <property type="match status" value="1"/>
</dbReference>
<comment type="catalytic activity">
    <reaction evidence="1">
        <text>ATP + protein L-histidine = ADP + protein N-phospho-L-histidine.</text>
        <dbReference type="EC" id="2.7.13.3"/>
    </reaction>
</comment>
<feature type="domain" description="PAC" evidence="9">
    <location>
        <begin position="440"/>
        <end position="492"/>
    </location>
</feature>
<keyword evidence="4" id="KW-0808">Transferase</keyword>
<dbReference type="Pfam" id="PF01590">
    <property type="entry name" value="GAF"/>
    <property type="match status" value="1"/>
</dbReference>
<evidence type="ECO:0000256" key="1">
    <source>
        <dbReference type="ARBA" id="ARBA00000085"/>
    </source>
</evidence>